<dbReference type="Proteomes" id="UP000437068">
    <property type="component" value="Unassembled WGS sequence"/>
</dbReference>
<accession>A0A6A4E9A8</accession>
<comment type="caution">
    <text evidence="1">The sequence shown here is derived from an EMBL/GenBank/DDBJ whole genome shotgun (WGS) entry which is preliminary data.</text>
</comment>
<name>A0A6A4E9A8_9STRA</name>
<sequence>MLQVMPTRTAQDMHTHLGQCMAARSTVEGATPAEDWVLAPAQCSEVSPVCSVGFSLAKHFPIIQEDTTDTMKVAIILATLATEEARNSVATSNQLEMAH</sequence>
<reference evidence="1 2" key="1">
    <citation type="submission" date="2018-08" db="EMBL/GenBank/DDBJ databases">
        <title>Genomic investigation of the strawberry pathogen Phytophthora fragariae indicates pathogenicity is determined by transcriptional variation in three key races.</title>
        <authorList>
            <person name="Adams T.M."/>
            <person name="Armitage A.D."/>
            <person name="Sobczyk M.K."/>
            <person name="Bates H.J."/>
            <person name="Dunwell J.M."/>
            <person name="Nellist C.F."/>
            <person name="Harrison R.J."/>
        </authorList>
    </citation>
    <scope>NUCLEOTIDE SEQUENCE [LARGE SCALE GENOMIC DNA]</scope>
    <source>
        <strain evidence="1 2">A4</strain>
    </source>
</reference>
<dbReference type="EMBL" id="QXGE01000377">
    <property type="protein sequence ID" value="KAE9314265.1"/>
    <property type="molecule type" value="Genomic_DNA"/>
</dbReference>
<evidence type="ECO:0000313" key="2">
    <source>
        <dbReference type="Proteomes" id="UP000437068"/>
    </source>
</evidence>
<organism evidence="1 2">
    <name type="scientific">Phytophthora fragariae</name>
    <dbReference type="NCBI Taxonomy" id="53985"/>
    <lineage>
        <taxon>Eukaryota</taxon>
        <taxon>Sar</taxon>
        <taxon>Stramenopiles</taxon>
        <taxon>Oomycota</taxon>
        <taxon>Peronosporomycetes</taxon>
        <taxon>Peronosporales</taxon>
        <taxon>Peronosporaceae</taxon>
        <taxon>Phytophthora</taxon>
    </lineage>
</organism>
<protein>
    <submittedName>
        <fullName evidence="1">Uncharacterized protein</fullName>
    </submittedName>
</protein>
<dbReference type="AlphaFoldDB" id="A0A6A4E9A8"/>
<gene>
    <name evidence="1" type="ORF">PF001_g8350</name>
</gene>
<proteinExistence type="predicted"/>
<evidence type="ECO:0000313" key="1">
    <source>
        <dbReference type="EMBL" id="KAE9314265.1"/>
    </source>
</evidence>